<sequence>MACTLVLPCAEKTENIIIIARACQQEGMLFIHVVMADFKTLADVLVQEVIKHDIGKQVIRGKSVEVYFTSEHGLELGT</sequence>
<dbReference type="Proteomes" id="UP000472270">
    <property type="component" value="Unassembled WGS sequence"/>
</dbReference>
<organism evidence="1 2">
    <name type="scientific">Sinocyclocheilus rhinocerous</name>
    <dbReference type="NCBI Taxonomy" id="307959"/>
    <lineage>
        <taxon>Eukaryota</taxon>
        <taxon>Metazoa</taxon>
        <taxon>Chordata</taxon>
        <taxon>Craniata</taxon>
        <taxon>Vertebrata</taxon>
        <taxon>Euteleostomi</taxon>
        <taxon>Actinopterygii</taxon>
        <taxon>Neopterygii</taxon>
        <taxon>Teleostei</taxon>
        <taxon>Ostariophysi</taxon>
        <taxon>Cypriniformes</taxon>
        <taxon>Cyprinidae</taxon>
        <taxon>Cyprininae</taxon>
        <taxon>Sinocyclocheilus</taxon>
    </lineage>
</organism>
<reference evidence="1" key="1">
    <citation type="submission" date="2025-08" db="UniProtKB">
        <authorList>
            <consortium name="Ensembl"/>
        </authorList>
    </citation>
    <scope>IDENTIFICATION</scope>
</reference>
<proteinExistence type="predicted"/>
<dbReference type="AlphaFoldDB" id="A0A673L8K2"/>
<evidence type="ECO:0000313" key="1">
    <source>
        <dbReference type="Ensembl" id="ENSSRHP00000075308.1"/>
    </source>
</evidence>
<accession>A0A673L8K2</accession>
<reference evidence="1" key="2">
    <citation type="submission" date="2025-09" db="UniProtKB">
        <authorList>
            <consortium name="Ensembl"/>
        </authorList>
    </citation>
    <scope>IDENTIFICATION</scope>
</reference>
<evidence type="ECO:0000313" key="2">
    <source>
        <dbReference type="Proteomes" id="UP000472270"/>
    </source>
</evidence>
<protein>
    <submittedName>
        <fullName evidence="1">Uncharacterized protein</fullName>
    </submittedName>
</protein>
<keyword evidence="2" id="KW-1185">Reference proteome</keyword>
<dbReference type="Ensembl" id="ENSSRHT00000077354.1">
    <property type="protein sequence ID" value="ENSSRHP00000075308.1"/>
    <property type="gene ID" value="ENSSRHG00000037390.1"/>
</dbReference>
<name>A0A673L8K2_9TELE</name>